<reference evidence="1" key="1">
    <citation type="journal article" date="2019" name="bioRxiv">
        <title>The Genome of the Zebra Mussel, Dreissena polymorpha: A Resource for Invasive Species Research.</title>
        <authorList>
            <person name="McCartney M.A."/>
            <person name="Auch B."/>
            <person name="Kono T."/>
            <person name="Mallez S."/>
            <person name="Zhang Y."/>
            <person name="Obille A."/>
            <person name="Becker A."/>
            <person name="Abrahante J.E."/>
            <person name="Garbe J."/>
            <person name="Badalamenti J.P."/>
            <person name="Herman A."/>
            <person name="Mangelson H."/>
            <person name="Liachko I."/>
            <person name="Sullivan S."/>
            <person name="Sone E.D."/>
            <person name="Koren S."/>
            <person name="Silverstein K.A.T."/>
            <person name="Beckman K.B."/>
            <person name="Gohl D.M."/>
        </authorList>
    </citation>
    <scope>NUCLEOTIDE SEQUENCE</scope>
    <source>
        <strain evidence="1">Duluth1</strain>
        <tissue evidence="1">Whole animal</tissue>
    </source>
</reference>
<organism evidence="1 2">
    <name type="scientific">Dreissena polymorpha</name>
    <name type="common">Zebra mussel</name>
    <name type="synonym">Mytilus polymorpha</name>
    <dbReference type="NCBI Taxonomy" id="45954"/>
    <lineage>
        <taxon>Eukaryota</taxon>
        <taxon>Metazoa</taxon>
        <taxon>Spiralia</taxon>
        <taxon>Lophotrochozoa</taxon>
        <taxon>Mollusca</taxon>
        <taxon>Bivalvia</taxon>
        <taxon>Autobranchia</taxon>
        <taxon>Heteroconchia</taxon>
        <taxon>Euheterodonta</taxon>
        <taxon>Imparidentia</taxon>
        <taxon>Neoheterodontei</taxon>
        <taxon>Myida</taxon>
        <taxon>Dreissenoidea</taxon>
        <taxon>Dreissenidae</taxon>
        <taxon>Dreissena</taxon>
    </lineage>
</organism>
<dbReference type="EMBL" id="JAIWYP010000010">
    <property type="protein sequence ID" value="KAH3751905.1"/>
    <property type="molecule type" value="Genomic_DNA"/>
</dbReference>
<keyword evidence="2" id="KW-1185">Reference proteome</keyword>
<dbReference type="Proteomes" id="UP000828390">
    <property type="component" value="Unassembled WGS sequence"/>
</dbReference>
<proteinExistence type="predicted"/>
<name>A0A9D4DNT7_DREPO</name>
<comment type="caution">
    <text evidence="1">The sequence shown here is derived from an EMBL/GenBank/DDBJ whole genome shotgun (WGS) entry which is preliminary data.</text>
</comment>
<reference evidence="1" key="2">
    <citation type="submission" date="2020-11" db="EMBL/GenBank/DDBJ databases">
        <authorList>
            <person name="McCartney M.A."/>
            <person name="Auch B."/>
            <person name="Kono T."/>
            <person name="Mallez S."/>
            <person name="Becker A."/>
            <person name="Gohl D.M."/>
            <person name="Silverstein K.A.T."/>
            <person name="Koren S."/>
            <person name="Bechman K.B."/>
            <person name="Herman A."/>
            <person name="Abrahante J.E."/>
            <person name="Garbe J."/>
        </authorList>
    </citation>
    <scope>NUCLEOTIDE SEQUENCE</scope>
    <source>
        <strain evidence="1">Duluth1</strain>
        <tissue evidence="1">Whole animal</tissue>
    </source>
</reference>
<sequence length="56" mass="6071">MATGQIGPSGQVVQCPVMWDSERGQEPVLILNQTEMETIVSVNQPNIQCAQMNPAT</sequence>
<dbReference type="AlphaFoldDB" id="A0A9D4DNT7"/>
<accession>A0A9D4DNT7</accession>
<protein>
    <submittedName>
        <fullName evidence="1">Uncharacterized protein</fullName>
    </submittedName>
</protein>
<evidence type="ECO:0000313" key="1">
    <source>
        <dbReference type="EMBL" id="KAH3751905.1"/>
    </source>
</evidence>
<evidence type="ECO:0000313" key="2">
    <source>
        <dbReference type="Proteomes" id="UP000828390"/>
    </source>
</evidence>
<gene>
    <name evidence="1" type="ORF">DPMN_186512</name>
</gene>